<dbReference type="GO" id="GO:0005634">
    <property type="term" value="C:nucleus"/>
    <property type="evidence" value="ECO:0007669"/>
    <property type="project" value="TreeGrafter"/>
</dbReference>
<dbReference type="AlphaFoldDB" id="A0A2U1MY08"/>
<organism evidence="1 2">
    <name type="scientific">Artemisia annua</name>
    <name type="common">Sweet wormwood</name>
    <dbReference type="NCBI Taxonomy" id="35608"/>
    <lineage>
        <taxon>Eukaryota</taxon>
        <taxon>Viridiplantae</taxon>
        <taxon>Streptophyta</taxon>
        <taxon>Embryophyta</taxon>
        <taxon>Tracheophyta</taxon>
        <taxon>Spermatophyta</taxon>
        <taxon>Magnoliopsida</taxon>
        <taxon>eudicotyledons</taxon>
        <taxon>Gunneridae</taxon>
        <taxon>Pentapetalae</taxon>
        <taxon>asterids</taxon>
        <taxon>campanulids</taxon>
        <taxon>Asterales</taxon>
        <taxon>Asteraceae</taxon>
        <taxon>Asteroideae</taxon>
        <taxon>Anthemideae</taxon>
        <taxon>Artemisiinae</taxon>
        <taxon>Artemisia</taxon>
    </lineage>
</organism>
<evidence type="ECO:0000313" key="2">
    <source>
        <dbReference type="Proteomes" id="UP000245207"/>
    </source>
</evidence>
<dbReference type="SUPFAM" id="SSF48150">
    <property type="entry name" value="DNA-glycosylase"/>
    <property type="match status" value="1"/>
</dbReference>
<accession>A0A2U1MY08</accession>
<comment type="caution">
    <text evidence="1">The sequence shown here is derived from an EMBL/GenBank/DDBJ whole genome shotgun (WGS) entry which is preliminary data.</text>
</comment>
<dbReference type="STRING" id="35608.A0A2U1MY08"/>
<dbReference type="Proteomes" id="UP000245207">
    <property type="component" value="Unassembled WGS sequence"/>
</dbReference>
<sequence length="437" mass="50353">MERPPLAGERRVEFKLPLTESTANFNLEKAVCSHGFFMTAPNQWDPLLKTFKRPLRLLDDVVSESSVLVEISQPLECCYLVVRVFDMDTLSTEQQQSLTEQVRRMLRLSDTEEKNVREFQELYGEAKASGFGRIFRSPTLFEDMVKCILVCNCQWSRTLSMARALCELQLELQCPTPTETDKYENPMTKFAPITPAKKETTKRKMNSQQKSRNVAKRCSEIKSAIEAEATLRVDCTETSIDIQEASIAGFVNEPSEKTDLPFLSSMGNFPSPKELATLDENFLAKRCNLGYRTNRILRLAQGVVEGRIDLRQIEEDSREASLSNYMKLNEQLGEIYGFGPFTRANVLMCLGFYHVIPSDSETLRHLNQVHKKKSTIKNIQQDIERIYGKYEPFQFLVYWYASSLDFFQFCLWTSFLSNYVSVLGQKYGPFMKNDLER</sequence>
<dbReference type="PANTHER" id="PTHR10242:SF4">
    <property type="entry name" value="OS07G0657600 PROTEIN"/>
    <property type="match status" value="1"/>
</dbReference>
<reference evidence="1 2" key="1">
    <citation type="journal article" date="2018" name="Mol. Plant">
        <title>The genome of Artemisia annua provides insight into the evolution of Asteraceae family and artemisinin biosynthesis.</title>
        <authorList>
            <person name="Shen Q."/>
            <person name="Zhang L."/>
            <person name="Liao Z."/>
            <person name="Wang S."/>
            <person name="Yan T."/>
            <person name="Shi P."/>
            <person name="Liu M."/>
            <person name="Fu X."/>
            <person name="Pan Q."/>
            <person name="Wang Y."/>
            <person name="Lv Z."/>
            <person name="Lu X."/>
            <person name="Zhang F."/>
            <person name="Jiang W."/>
            <person name="Ma Y."/>
            <person name="Chen M."/>
            <person name="Hao X."/>
            <person name="Li L."/>
            <person name="Tang Y."/>
            <person name="Lv G."/>
            <person name="Zhou Y."/>
            <person name="Sun X."/>
            <person name="Brodelius P.E."/>
            <person name="Rose J.K.C."/>
            <person name="Tang K."/>
        </authorList>
    </citation>
    <scope>NUCLEOTIDE SEQUENCE [LARGE SCALE GENOMIC DNA]</scope>
    <source>
        <strain evidence="2">cv. Huhao1</strain>
        <tissue evidence="1">Leaf</tissue>
    </source>
</reference>
<keyword evidence="2" id="KW-1185">Reference proteome</keyword>
<protein>
    <submittedName>
        <fullName evidence="1">DNA glycosylase</fullName>
    </submittedName>
</protein>
<dbReference type="InterPro" id="IPR052054">
    <property type="entry name" value="Oxidative_DNA_repair_enzyme"/>
</dbReference>
<dbReference type="EMBL" id="PKPP01004093">
    <property type="protein sequence ID" value="PWA66153.1"/>
    <property type="molecule type" value="Genomic_DNA"/>
</dbReference>
<proteinExistence type="predicted"/>
<dbReference type="Gene3D" id="1.10.340.30">
    <property type="entry name" value="Hypothetical protein, domain 2"/>
    <property type="match status" value="1"/>
</dbReference>
<dbReference type="OrthoDB" id="4951845at2759"/>
<dbReference type="PANTHER" id="PTHR10242">
    <property type="entry name" value="8-OXOGUANINE DNA GLYCOSYLASE"/>
    <property type="match status" value="1"/>
</dbReference>
<dbReference type="GO" id="GO:0034039">
    <property type="term" value="F:8-oxo-7,8-dihydroguanine DNA N-glycosylase activity"/>
    <property type="evidence" value="ECO:0007669"/>
    <property type="project" value="TreeGrafter"/>
</dbReference>
<gene>
    <name evidence="1" type="ORF">CTI12_AA330140</name>
</gene>
<dbReference type="GO" id="GO:0006285">
    <property type="term" value="P:base-excision repair, AP site formation"/>
    <property type="evidence" value="ECO:0007669"/>
    <property type="project" value="TreeGrafter"/>
</dbReference>
<dbReference type="InterPro" id="IPR011257">
    <property type="entry name" value="DNA_glycosylase"/>
</dbReference>
<name>A0A2U1MY08_ARTAN</name>
<evidence type="ECO:0000313" key="1">
    <source>
        <dbReference type="EMBL" id="PWA66153.1"/>
    </source>
</evidence>